<evidence type="ECO:0000313" key="1">
    <source>
        <dbReference type="EMBL" id="CCE97821.1"/>
    </source>
</evidence>
<dbReference type="AlphaFoldDB" id="G9A373"/>
<accession>G9A373</accession>
<dbReference type="STRING" id="1117943.SFHH103_03329"/>
<proteinExistence type="predicted"/>
<dbReference type="EMBL" id="HE616890">
    <property type="protein sequence ID" value="CCE97821.1"/>
    <property type="molecule type" value="Genomic_DNA"/>
</dbReference>
<dbReference type="KEGG" id="sfh:SFHH103_03329"/>
<protein>
    <submittedName>
        <fullName evidence="1">Uncharacterized protein</fullName>
    </submittedName>
</protein>
<dbReference type="eggNOG" id="ENOG50315T2">
    <property type="taxonomic scope" value="Bacteria"/>
</dbReference>
<dbReference type="HOGENOM" id="CLU_2182201_0_0_5"/>
<organism evidence="1 2">
    <name type="scientific">Sinorhizobium fredii (strain HH103)</name>
    <dbReference type="NCBI Taxonomy" id="1117943"/>
    <lineage>
        <taxon>Bacteria</taxon>
        <taxon>Pseudomonadati</taxon>
        <taxon>Pseudomonadota</taxon>
        <taxon>Alphaproteobacteria</taxon>
        <taxon>Hyphomicrobiales</taxon>
        <taxon>Rhizobiaceae</taxon>
        <taxon>Sinorhizobium/Ensifer group</taxon>
        <taxon>Sinorhizobium</taxon>
    </lineage>
</organism>
<name>G9A373_SINF1</name>
<sequence>MPGTEINGSAPAAGFKAEMADQRRIVINLPRAPRPDETVGLNIVTGPLPIGAEINFRTAAGHLIGSAVPFGRTDPDKQLVFQLSLSGRDIDGSRLEIFADMLDAGGSLPRAPTEQELVSVTGWFVPQ</sequence>
<evidence type="ECO:0000313" key="2">
    <source>
        <dbReference type="Proteomes" id="UP000007735"/>
    </source>
</evidence>
<reference evidence="1 2" key="1">
    <citation type="journal article" date="2012" name="J. Bacteriol.">
        <title>Genome sequence of the soybean symbiont Sinorhizobium fredii HH103.</title>
        <authorList>
            <person name="Weidner S."/>
            <person name="Becker A."/>
            <person name="Bonilla I."/>
            <person name="Jaenicke S."/>
            <person name="Lloret J."/>
            <person name="Margaret I."/>
            <person name="Puhler A."/>
            <person name="Ruiz-Sainz J.E."/>
            <person name="Schneiker-Bekel S."/>
            <person name="Szczepanowski R."/>
            <person name="Vinardell J.M."/>
            <person name="Zehner S."/>
            <person name="Gottfert M."/>
        </authorList>
    </citation>
    <scope>NUCLEOTIDE SEQUENCE [LARGE SCALE GENOMIC DNA]</scope>
    <source>
        <strain evidence="1 2">HH103</strain>
    </source>
</reference>
<gene>
    <name evidence="1" type="ordered locus">SFHH103_03329</name>
</gene>
<dbReference type="Proteomes" id="UP000007735">
    <property type="component" value="Chromosome"/>
</dbReference>
<dbReference type="PATRIC" id="fig|380.5.peg.3527"/>